<dbReference type="PANTHER" id="PTHR45011">
    <property type="entry name" value="DAP3-BINDING CELL DEATH ENHANCER 1"/>
    <property type="match status" value="1"/>
</dbReference>
<evidence type="ECO:0000313" key="1">
    <source>
        <dbReference type="EMBL" id="MBW8687761.1"/>
    </source>
</evidence>
<dbReference type="InterPro" id="IPR052748">
    <property type="entry name" value="ISR_Activator"/>
</dbReference>
<dbReference type="InterPro" id="IPR006597">
    <property type="entry name" value="Sel1-like"/>
</dbReference>
<organism evidence="1 2">
    <name type="scientific">Chitinophaga rhizophila</name>
    <dbReference type="NCBI Taxonomy" id="2866212"/>
    <lineage>
        <taxon>Bacteria</taxon>
        <taxon>Pseudomonadati</taxon>
        <taxon>Bacteroidota</taxon>
        <taxon>Chitinophagia</taxon>
        <taxon>Chitinophagales</taxon>
        <taxon>Chitinophagaceae</taxon>
        <taxon>Chitinophaga</taxon>
    </lineage>
</organism>
<dbReference type="SMART" id="SM00671">
    <property type="entry name" value="SEL1"/>
    <property type="match status" value="5"/>
</dbReference>
<name>A0ABS7GJ80_9BACT</name>
<dbReference type="Pfam" id="PF14903">
    <property type="entry name" value="WG_beta_rep"/>
    <property type="match status" value="3"/>
</dbReference>
<accession>A0ABS7GJ80</accession>
<dbReference type="InterPro" id="IPR032774">
    <property type="entry name" value="WG_beta_rep"/>
</dbReference>
<dbReference type="EMBL" id="JAICCF010000005">
    <property type="protein sequence ID" value="MBW8687761.1"/>
    <property type="molecule type" value="Genomic_DNA"/>
</dbReference>
<dbReference type="PANTHER" id="PTHR45011:SF1">
    <property type="entry name" value="DAP3-BINDING CELL DEATH ENHANCER 1"/>
    <property type="match status" value="1"/>
</dbReference>
<evidence type="ECO:0000313" key="2">
    <source>
        <dbReference type="Proteomes" id="UP000812961"/>
    </source>
</evidence>
<gene>
    <name evidence="1" type="ORF">K1Y79_25710</name>
</gene>
<dbReference type="Pfam" id="PF08238">
    <property type="entry name" value="Sel1"/>
    <property type="match status" value="6"/>
</dbReference>
<proteinExistence type="predicted"/>
<reference evidence="1 2" key="1">
    <citation type="submission" date="2021-08" db="EMBL/GenBank/DDBJ databases">
        <title>The genome sequence of Chitinophaga sp. B61.</title>
        <authorList>
            <person name="Zhang X."/>
        </authorList>
    </citation>
    <scope>NUCLEOTIDE SEQUENCE [LARGE SCALE GENOMIC DNA]</scope>
    <source>
        <strain evidence="1 2">B61</strain>
    </source>
</reference>
<keyword evidence="2" id="KW-1185">Reference proteome</keyword>
<dbReference type="InterPro" id="IPR011990">
    <property type="entry name" value="TPR-like_helical_dom_sf"/>
</dbReference>
<dbReference type="Proteomes" id="UP000812961">
    <property type="component" value="Unassembled WGS sequence"/>
</dbReference>
<comment type="caution">
    <text evidence="1">The sequence shown here is derived from an EMBL/GenBank/DDBJ whole genome shotgun (WGS) entry which is preliminary data.</text>
</comment>
<sequence>MSHRMYLYNLSQPMVVAKDQEIADLPLASYGTNTEDVQMMMEWGYELPLFFYPLFSGEITIDTPIYNGSEGGLYAPAAPGITAFYALYDFITAHQETLIDDIPAFQKAKDKIMAYFGRKVIHNTFHLDAWDVFNMSDEAHADLAATLRQEIQETNTIISIAIAANNPALLDDCPLFHNTGYYYNNFRDLLNGANYDFGWQVLSSSVFADEEEPETFTEGSLFGLKNSNGSIIAPAIYDEIYAWPYGSELAIIFKEGKAGYIDKSGTEVIPCQFDDAFDFENELAIVIIAGKFGVIDTNGGFKINPLYDDAHFLTWECMAVKQQNLWGIINYDNDILLPFTDAKEIIAEDQHGFSYFKLIGHQEEEKYYTHRFHFLTDGPVEAIDHFEEYYIVSKDGYSALFDQEGTLLLGYDYQEIRHEYLLGLLIVTSSAGSGLYKPGHGWILPCAYDQIIPLKDAQQESDGTAYAIVKQHKIAGLAAVRDTIRWILPVAYQDFNWLKEGHIGYKEGKLWGVATTNGQLLSKATYTSINGKQGHLSFALALGFQPGGIDVIDEDGIIRPLTPSEALNEVDTYPQAYFSKKEIQQLKDLSASAEKAFELNDEGLQMKEAGEYEKAIALFNDAAEAGYAGALTNIGHIYEVAPGYKDPAKAIAYYLQAARSGEPYAMSNLGLTYMYGKGIEPDIPEALKWLKKAAAMKHADAFVYLGDMHYLPQFNRVNYDKAREYYTAAFFSGMDIADALGHIHEITEDYQQAHYYYQQAADNGNAFAQWRLAGLYMDGKGVDTDLHQAMELLLQAVETQPEAHIYLATLYATAPFLDEQKAQEHLKAAELLGLL</sequence>
<protein>
    <submittedName>
        <fullName evidence="1">SEL1-like repeat protein</fullName>
    </submittedName>
</protein>
<dbReference type="Gene3D" id="1.25.40.10">
    <property type="entry name" value="Tetratricopeptide repeat domain"/>
    <property type="match status" value="1"/>
</dbReference>
<dbReference type="RefSeq" id="WP_220253083.1">
    <property type="nucleotide sequence ID" value="NZ_JAICCF010000005.1"/>
</dbReference>
<dbReference type="SUPFAM" id="SSF81901">
    <property type="entry name" value="HCP-like"/>
    <property type="match status" value="1"/>
</dbReference>